<evidence type="ECO:0000313" key="1">
    <source>
        <dbReference type="EMBL" id="RKR72815.1"/>
    </source>
</evidence>
<dbReference type="AlphaFoldDB" id="A0A420XGX0"/>
<organism evidence="1 2">
    <name type="scientific">Otariodibacter oris</name>
    <dbReference type="NCBI Taxonomy" id="1032623"/>
    <lineage>
        <taxon>Bacteria</taxon>
        <taxon>Pseudomonadati</taxon>
        <taxon>Pseudomonadota</taxon>
        <taxon>Gammaproteobacteria</taxon>
        <taxon>Pasteurellales</taxon>
        <taxon>Pasteurellaceae</taxon>
        <taxon>Otariodibacter</taxon>
    </lineage>
</organism>
<dbReference type="EMBL" id="RBJC01000005">
    <property type="protein sequence ID" value="RKR72815.1"/>
    <property type="molecule type" value="Genomic_DNA"/>
</dbReference>
<protein>
    <submittedName>
        <fullName evidence="1">Uncharacterized protein</fullName>
    </submittedName>
</protein>
<dbReference type="RefSeq" id="WP_121122615.1">
    <property type="nucleotide sequence ID" value="NZ_CP016604.1"/>
</dbReference>
<proteinExistence type="predicted"/>
<reference evidence="1 2" key="1">
    <citation type="submission" date="2018-10" db="EMBL/GenBank/DDBJ databases">
        <title>Genomic Encyclopedia of Type Strains, Phase IV (KMG-IV): sequencing the most valuable type-strain genomes for metagenomic binning, comparative biology and taxonomic classification.</title>
        <authorList>
            <person name="Goeker M."/>
        </authorList>
    </citation>
    <scope>NUCLEOTIDE SEQUENCE [LARGE SCALE GENOMIC DNA]</scope>
    <source>
        <strain evidence="1 2">DSM 23800</strain>
    </source>
</reference>
<dbReference type="Proteomes" id="UP000280099">
    <property type="component" value="Unassembled WGS sequence"/>
</dbReference>
<sequence>MQHRPFKDSNTVSLQTLHIYLKEFIQLNLEKLRGLAVFLWLINNFLEKDLFFKRSFFCTQFLAVEDK</sequence>
<gene>
    <name evidence="1" type="ORF">DES31_0982</name>
</gene>
<accession>A0A420XGX0</accession>
<evidence type="ECO:0000313" key="2">
    <source>
        <dbReference type="Proteomes" id="UP000280099"/>
    </source>
</evidence>
<comment type="caution">
    <text evidence="1">The sequence shown here is derived from an EMBL/GenBank/DDBJ whole genome shotgun (WGS) entry which is preliminary data.</text>
</comment>
<name>A0A420XGX0_9PAST</name>
<keyword evidence="2" id="KW-1185">Reference proteome</keyword>